<dbReference type="Proteomes" id="UP000326396">
    <property type="component" value="Linkage Group LG2"/>
</dbReference>
<evidence type="ECO:0000256" key="2">
    <source>
        <dbReference type="SAM" id="SignalP"/>
    </source>
</evidence>
<keyword evidence="2" id="KW-0732">Signal</keyword>
<reference evidence="3 4" key="1">
    <citation type="submission" date="2019-05" db="EMBL/GenBank/DDBJ databases">
        <title>Mikania micrantha, genome provides insights into the molecular mechanism of rapid growth.</title>
        <authorList>
            <person name="Liu B."/>
        </authorList>
    </citation>
    <scope>NUCLEOTIDE SEQUENCE [LARGE SCALE GENOMIC DNA]</scope>
    <source>
        <strain evidence="3">NLD-2019</strain>
        <tissue evidence="3">Leaf</tissue>
    </source>
</reference>
<dbReference type="AlphaFoldDB" id="A0A5N6NAW8"/>
<evidence type="ECO:0000256" key="1">
    <source>
        <dbReference type="SAM" id="MobiDB-lite"/>
    </source>
</evidence>
<feature type="compositionally biased region" description="Basic and acidic residues" evidence="1">
    <location>
        <begin position="93"/>
        <end position="134"/>
    </location>
</feature>
<feature type="signal peptide" evidence="2">
    <location>
        <begin position="1"/>
        <end position="24"/>
    </location>
</feature>
<feature type="region of interest" description="Disordered" evidence="1">
    <location>
        <begin position="63"/>
        <end position="150"/>
    </location>
</feature>
<keyword evidence="4" id="KW-1185">Reference proteome</keyword>
<dbReference type="EMBL" id="SZYD01000012">
    <property type="protein sequence ID" value="KAD4584473.1"/>
    <property type="molecule type" value="Genomic_DNA"/>
</dbReference>
<dbReference type="OrthoDB" id="1930534at2759"/>
<organism evidence="3 4">
    <name type="scientific">Mikania micrantha</name>
    <name type="common">bitter vine</name>
    <dbReference type="NCBI Taxonomy" id="192012"/>
    <lineage>
        <taxon>Eukaryota</taxon>
        <taxon>Viridiplantae</taxon>
        <taxon>Streptophyta</taxon>
        <taxon>Embryophyta</taxon>
        <taxon>Tracheophyta</taxon>
        <taxon>Spermatophyta</taxon>
        <taxon>Magnoliopsida</taxon>
        <taxon>eudicotyledons</taxon>
        <taxon>Gunneridae</taxon>
        <taxon>Pentapetalae</taxon>
        <taxon>asterids</taxon>
        <taxon>campanulids</taxon>
        <taxon>Asterales</taxon>
        <taxon>Asteraceae</taxon>
        <taxon>Asteroideae</taxon>
        <taxon>Heliantheae alliance</taxon>
        <taxon>Eupatorieae</taxon>
        <taxon>Mikania</taxon>
    </lineage>
</organism>
<dbReference type="PANTHER" id="PTHR34377">
    <property type="entry name" value="TETRATRICOPEPTIDE REPEAT (TPR)-LIKE SUPERFAMILY PROTEIN"/>
    <property type="match status" value="1"/>
</dbReference>
<evidence type="ECO:0000313" key="4">
    <source>
        <dbReference type="Proteomes" id="UP000326396"/>
    </source>
</evidence>
<proteinExistence type="predicted"/>
<evidence type="ECO:0000313" key="3">
    <source>
        <dbReference type="EMBL" id="KAD4584473.1"/>
    </source>
</evidence>
<dbReference type="SUPFAM" id="SSF47699">
    <property type="entry name" value="Bifunctional inhibitor/lipid-transfer protein/seed storage 2S albumin"/>
    <property type="match status" value="1"/>
</dbReference>
<dbReference type="PANTHER" id="PTHR34377:SF3">
    <property type="entry name" value="TETRATRICOPEPTIDE REPEAT (TPR)-LIKE SUPERFAMILY PROTEIN"/>
    <property type="match status" value="1"/>
</dbReference>
<gene>
    <name evidence="3" type="ORF">E3N88_22074</name>
</gene>
<feature type="chain" id="PRO_5024410062" description="Bifunctional inhibitor/plant lipid transfer protein/seed storage helical domain-containing protein" evidence="2">
    <location>
        <begin position="25"/>
        <end position="209"/>
    </location>
</feature>
<feature type="compositionally biased region" description="Basic residues" evidence="1">
    <location>
        <begin position="135"/>
        <end position="150"/>
    </location>
</feature>
<protein>
    <recommendedName>
        <fullName evidence="5">Bifunctional inhibitor/plant lipid transfer protein/seed storage helical domain-containing protein</fullName>
    </recommendedName>
</protein>
<accession>A0A5N6NAW8</accession>
<evidence type="ECO:0008006" key="5">
    <source>
        <dbReference type="Google" id="ProtNLM"/>
    </source>
</evidence>
<name>A0A5N6NAW8_9ASTR</name>
<dbReference type="InterPro" id="IPR036312">
    <property type="entry name" value="Bifun_inhib/LTP/seed_sf"/>
</dbReference>
<comment type="caution">
    <text evidence="3">The sequence shown here is derived from an EMBL/GenBank/DDBJ whole genome shotgun (WGS) entry which is preliminary data.</text>
</comment>
<sequence>MIRFNIVEITLVVLVVILHPRTKAQVISVVPATPFSPRPLCNYQMALANQACAYLPFVQIPPPAPRAPYDPQPSDDDNTPEPESKHIHVHVLRHGDDEYPDHDPSLDHDHDNDDDHDHDNDDNHDHDHEHEHEHGHQHHHHHHHRRHHRHRDTPVEEQCCKWLAQVDDQCVCELLVHLPPFLSRPVHNYAVVIGRACNFTFSCGSGLWK</sequence>